<dbReference type="PANTHER" id="PTHR35317">
    <property type="entry name" value="OS04G0629600 PROTEIN"/>
    <property type="match status" value="1"/>
</dbReference>
<dbReference type="Proteomes" id="UP001231189">
    <property type="component" value="Unassembled WGS sequence"/>
</dbReference>
<proteinExistence type="predicted"/>
<accession>A0AAD8SM76</accession>
<dbReference type="EMBL" id="JAUUTY010000004">
    <property type="protein sequence ID" value="KAK1653565.1"/>
    <property type="molecule type" value="Genomic_DNA"/>
</dbReference>
<evidence type="ECO:0000313" key="3">
    <source>
        <dbReference type="Proteomes" id="UP001231189"/>
    </source>
</evidence>
<feature type="compositionally biased region" description="Basic residues" evidence="1">
    <location>
        <begin position="142"/>
        <end position="154"/>
    </location>
</feature>
<gene>
    <name evidence="2" type="ORF">QYE76_071370</name>
</gene>
<feature type="compositionally biased region" description="Basic and acidic residues" evidence="1">
    <location>
        <begin position="9"/>
        <end position="28"/>
    </location>
</feature>
<feature type="region of interest" description="Disordered" evidence="1">
    <location>
        <begin position="1"/>
        <end position="43"/>
    </location>
</feature>
<sequence length="344" mass="38193">MRRSRWVRVVRETETRRERLERERATRQREKKSHNTTSHSAVSPPPLLAPLLFARCGLHLSNGTCASAAEGVELGGGLGHAEDQRAHAARQHRCATIGIRARDHGWDTSTAGAAPEGEDDRLQDAARITVAIRVQVASGAPRRTRSPSRGRSRTRRDLGGGEIVPQRQVVRETVSIGGGMSVSFPMLKRGEYMSWAMVMEVNLQVASLWDAVEDDDVPRHQDKQAPATLLRSTPSEMHCMLIGKGSAKAAWEAIRVHHQGMDRVRDTRVRRLRTEFETISFKDGERIDEFGMRITNLASSLHSLGDPCNDDKVVRKFLSVVPSQFVQIAFSVETLMDPAVGTPD</sequence>
<evidence type="ECO:0000313" key="2">
    <source>
        <dbReference type="EMBL" id="KAK1653565.1"/>
    </source>
</evidence>
<name>A0AAD8SM76_LOLMU</name>
<evidence type="ECO:0000256" key="1">
    <source>
        <dbReference type="SAM" id="MobiDB-lite"/>
    </source>
</evidence>
<comment type="caution">
    <text evidence="2">The sequence shown here is derived from an EMBL/GenBank/DDBJ whole genome shotgun (WGS) entry which is preliminary data.</text>
</comment>
<dbReference type="AlphaFoldDB" id="A0AAD8SM76"/>
<reference evidence="2" key="1">
    <citation type="submission" date="2023-07" db="EMBL/GenBank/DDBJ databases">
        <title>A chromosome-level genome assembly of Lolium multiflorum.</title>
        <authorList>
            <person name="Chen Y."/>
            <person name="Copetti D."/>
            <person name="Kolliker R."/>
            <person name="Studer B."/>
        </authorList>
    </citation>
    <scope>NUCLEOTIDE SEQUENCE</scope>
    <source>
        <strain evidence="2">02402/16</strain>
        <tissue evidence="2">Leaf</tissue>
    </source>
</reference>
<evidence type="ECO:0008006" key="4">
    <source>
        <dbReference type="Google" id="ProtNLM"/>
    </source>
</evidence>
<feature type="region of interest" description="Disordered" evidence="1">
    <location>
        <begin position="136"/>
        <end position="161"/>
    </location>
</feature>
<protein>
    <recommendedName>
        <fullName evidence="4">DUF4219 domain-containing protein</fullName>
    </recommendedName>
</protein>
<organism evidence="2 3">
    <name type="scientific">Lolium multiflorum</name>
    <name type="common">Italian ryegrass</name>
    <name type="synonym">Lolium perenne subsp. multiflorum</name>
    <dbReference type="NCBI Taxonomy" id="4521"/>
    <lineage>
        <taxon>Eukaryota</taxon>
        <taxon>Viridiplantae</taxon>
        <taxon>Streptophyta</taxon>
        <taxon>Embryophyta</taxon>
        <taxon>Tracheophyta</taxon>
        <taxon>Spermatophyta</taxon>
        <taxon>Magnoliopsida</taxon>
        <taxon>Liliopsida</taxon>
        <taxon>Poales</taxon>
        <taxon>Poaceae</taxon>
        <taxon>BOP clade</taxon>
        <taxon>Pooideae</taxon>
        <taxon>Poodae</taxon>
        <taxon>Poeae</taxon>
        <taxon>Poeae Chloroplast Group 2 (Poeae type)</taxon>
        <taxon>Loliodinae</taxon>
        <taxon>Loliinae</taxon>
        <taxon>Lolium</taxon>
    </lineage>
</organism>
<dbReference type="Pfam" id="PF14223">
    <property type="entry name" value="Retrotran_gag_2"/>
    <property type="match status" value="1"/>
</dbReference>
<dbReference type="PANTHER" id="PTHR35317:SF35">
    <property type="entry name" value="DUF4219 DOMAIN-CONTAINING PROTEIN"/>
    <property type="match status" value="1"/>
</dbReference>
<keyword evidence="3" id="KW-1185">Reference proteome</keyword>